<dbReference type="RefSeq" id="WP_425547493.1">
    <property type="nucleotide sequence ID" value="NZ_BAAAVV010000018.1"/>
</dbReference>
<feature type="domain" description="HTH luxR-type" evidence="4">
    <location>
        <begin position="15"/>
        <end position="80"/>
    </location>
</feature>
<evidence type="ECO:0000256" key="3">
    <source>
        <dbReference type="ARBA" id="ARBA00023163"/>
    </source>
</evidence>
<dbReference type="Gene3D" id="1.10.10.10">
    <property type="entry name" value="Winged helix-like DNA-binding domain superfamily/Winged helix DNA-binding domain"/>
    <property type="match status" value="1"/>
</dbReference>
<dbReference type="Proteomes" id="UP001499924">
    <property type="component" value="Unassembled WGS sequence"/>
</dbReference>
<evidence type="ECO:0000313" key="5">
    <source>
        <dbReference type="EMBL" id="GAA3183877.1"/>
    </source>
</evidence>
<dbReference type="SUPFAM" id="SSF46894">
    <property type="entry name" value="C-terminal effector domain of the bipartite response regulators"/>
    <property type="match status" value="1"/>
</dbReference>
<dbReference type="PRINTS" id="PR00038">
    <property type="entry name" value="HTHLUXR"/>
</dbReference>
<sequence length="83" mass="8977">MPTNALRAVPSRAARPAPVEELTAREREVLGLMAEGLSNSEIAGRLFVSRATVKCHVARVLLKLGVRDRVQAVVIAFRSGLAR</sequence>
<dbReference type="InterPro" id="IPR000792">
    <property type="entry name" value="Tscrpt_reg_LuxR_C"/>
</dbReference>
<gene>
    <name evidence="5" type="ORF">GCM10010531_42650</name>
</gene>
<evidence type="ECO:0000259" key="4">
    <source>
        <dbReference type="PROSITE" id="PS50043"/>
    </source>
</evidence>
<name>A0ABP6PND5_9ACTN</name>
<evidence type="ECO:0000256" key="2">
    <source>
        <dbReference type="ARBA" id="ARBA00023125"/>
    </source>
</evidence>
<evidence type="ECO:0000256" key="1">
    <source>
        <dbReference type="ARBA" id="ARBA00023015"/>
    </source>
</evidence>
<evidence type="ECO:0000313" key="6">
    <source>
        <dbReference type="Proteomes" id="UP001499924"/>
    </source>
</evidence>
<dbReference type="PANTHER" id="PTHR44688:SF16">
    <property type="entry name" value="DNA-BINDING TRANSCRIPTIONAL ACTIVATOR DEVR_DOSR"/>
    <property type="match status" value="1"/>
</dbReference>
<dbReference type="SMART" id="SM00421">
    <property type="entry name" value="HTH_LUXR"/>
    <property type="match status" value="1"/>
</dbReference>
<accession>A0ABP6PND5</accession>
<protein>
    <recommendedName>
        <fullName evidence="4">HTH luxR-type domain-containing protein</fullName>
    </recommendedName>
</protein>
<keyword evidence="6" id="KW-1185">Reference proteome</keyword>
<keyword evidence="1" id="KW-0805">Transcription regulation</keyword>
<keyword evidence="2" id="KW-0238">DNA-binding</keyword>
<dbReference type="Pfam" id="PF00196">
    <property type="entry name" value="GerE"/>
    <property type="match status" value="1"/>
</dbReference>
<dbReference type="EMBL" id="BAAAVV010000018">
    <property type="protein sequence ID" value="GAA3183877.1"/>
    <property type="molecule type" value="Genomic_DNA"/>
</dbReference>
<dbReference type="PANTHER" id="PTHR44688">
    <property type="entry name" value="DNA-BINDING TRANSCRIPTIONAL ACTIVATOR DEVR_DOSR"/>
    <property type="match status" value="1"/>
</dbReference>
<comment type="caution">
    <text evidence="5">The sequence shown here is derived from an EMBL/GenBank/DDBJ whole genome shotgun (WGS) entry which is preliminary data.</text>
</comment>
<dbReference type="InterPro" id="IPR016032">
    <property type="entry name" value="Sig_transdc_resp-reg_C-effctor"/>
</dbReference>
<dbReference type="PROSITE" id="PS00622">
    <property type="entry name" value="HTH_LUXR_1"/>
    <property type="match status" value="1"/>
</dbReference>
<keyword evidence="3" id="KW-0804">Transcription</keyword>
<dbReference type="InterPro" id="IPR036388">
    <property type="entry name" value="WH-like_DNA-bd_sf"/>
</dbReference>
<reference evidence="6" key="1">
    <citation type="journal article" date="2019" name="Int. J. Syst. Evol. Microbiol.">
        <title>The Global Catalogue of Microorganisms (GCM) 10K type strain sequencing project: providing services to taxonomists for standard genome sequencing and annotation.</title>
        <authorList>
            <consortium name="The Broad Institute Genomics Platform"/>
            <consortium name="The Broad Institute Genome Sequencing Center for Infectious Disease"/>
            <person name="Wu L."/>
            <person name="Ma J."/>
        </authorList>
    </citation>
    <scope>NUCLEOTIDE SEQUENCE [LARGE SCALE GENOMIC DNA]</scope>
    <source>
        <strain evidence="6">JCM 15614</strain>
    </source>
</reference>
<organism evidence="5 6">
    <name type="scientific">Blastococcus jejuensis</name>
    <dbReference type="NCBI Taxonomy" id="351224"/>
    <lineage>
        <taxon>Bacteria</taxon>
        <taxon>Bacillati</taxon>
        <taxon>Actinomycetota</taxon>
        <taxon>Actinomycetes</taxon>
        <taxon>Geodermatophilales</taxon>
        <taxon>Geodermatophilaceae</taxon>
        <taxon>Blastococcus</taxon>
    </lineage>
</organism>
<dbReference type="PROSITE" id="PS50043">
    <property type="entry name" value="HTH_LUXR_2"/>
    <property type="match status" value="1"/>
</dbReference>
<dbReference type="CDD" id="cd06170">
    <property type="entry name" value="LuxR_C_like"/>
    <property type="match status" value="1"/>
</dbReference>
<proteinExistence type="predicted"/>